<name>D6PBF2_9ARCH</name>
<reference evidence="2" key="1">
    <citation type="journal article" date="2010" name="ISME J.">
        <title>Metagenome of the Mediterranean deep chlorophyll maximum studied by direct and fosmid library 454 pyrosequencing.</title>
        <authorList>
            <person name="Ghai R."/>
            <person name="Martin-Cuadrado A.B."/>
            <person name="Molto A.G."/>
            <person name="Heredia I.G."/>
            <person name="Cabrera R."/>
            <person name="Martin J."/>
            <person name="Verdu M."/>
            <person name="Deschamps P."/>
            <person name="Moreira D."/>
            <person name="Lopez-Garcia P."/>
            <person name="Mira A."/>
            <person name="Rodriguez-Valera F."/>
        </authorList>
    </citation>
    <scope>NUCLEOTIDE SEQUENCE</scope>
</reference>
<organism evidence="2">
    <name type="scientific">uncultured archaeon MedDCM-OCT-S05-C10</name>
    <dbReference type="NCBI Taxonomy" id="743088"/>
    <lineage>
        <taxon>Archaea</taxon>
        <taxon>environmental samples</taxon>
    </lineage>
</organism>
<sequence length="169" mass="19166">MADPTVWIETRVGAHEDPEKIMESIHILFPDFQPDSEIEIGDYPRSQPWVTIQGPANDLSSFLQKLRDQRILDTAMDAMSMDITEKSSMFRISRQAALAGKVGFVLEGDSSLGGDLRILLEQDDIQHWIETATDHPGRRNVPRKIGDEQGMEMDGSPREWAEERSQSRD</sequence>
<evidence type="ECO:0000313" key="2">
    <source>
        <dbReference type="EMBL" id="ADD93053.1"/>
    </source>
</evidence>
<dbReference type="EMBL" id="GU942962">
    <property type="protein sequence ID" value="ADD93053.1"/>
    <property type="molecule type" value="Genomic_DNA"/>
</dbReference>
<evidence type="ECO:0000256" key="1">
    <source>
        <dbReference type="SAM" id="MobiDB-lite"/>
    </source>
</evidence>
<protein>
    <submittedName>
        <fullName evidence="2">Uncharacterized protein</fullName>
    </submittedName>
</protein>
<dbReference type="InterPro" id="IPR022803">
    <property type="entry name" value="Ribosomal_uL5_dom_sf"/>
</dbReference>
<proteinExistence type="predicted"/>
<dbReference type="PANTHER" id="PTHR39652:SF1">
    <property type="entry name" value="UPF0201 PROTEIN TK1335"/>
    <property type="match status" value="1"/>
</dbReference>
<dbReference type="AlphaFoldDB" id="D6PBF2"/>
<feature type="compositionally biased region" description="Basic and acidic residues" evidence="1">
    <location>
        <begin position="155"/>
        <end position="169"/>
    </location>
</feature>
<dbReference type="InterPro" id="IPR002739">
    <property type="entry name" value="PAB1135-like"/>
</dbReference>
<dbReference type="SUPFAM" id="SSF55282">
    <property type="entry name" value="RL5-like"/>
    <property type="match status" value="1"/>
</dbReference>
<dbReference type="Gene3D" id="3.30.1440.10">
    <property type="match status" value="1"/>
</dbReference>
<dbReference type="PANTHER" id="PTHR39652">
    <property type="entry name" value="UPF0201 PROTEIN TK1335"/>
    <property type="match status" value="1"/>
</dbReference>
<accession>D6PBF2</accession>
<feature type="region of interest" description="Disordered" evidence="1">
    <location>
        <begin position="135"/>
        <end position="169"/>
    </location>
</feature>